<proteinExistence type="predicted"/>
<gene>
    <name evidence="2" type="ORF">C8F04DRAFT_1301477</name>
</gene>
<evidence type="ECO:0000313" key="2">
    <source>
        <dbReference type="EMBL" id="KAJ7024870.1"/>
    </source>
</evidence>
<organism evidence="2 3">
    <name type="scientific">Mycena alexandri</name>
    <dbReference type="NCBI Taxonomy" id="1745969"/>
    <lineage>
        <taxon>Eukaryota</taxon>
        <taxon>Fungi</taxon>
        <taxon>Dikarya</taxon>
        <taxon>Basidiomycota</taxon>
        <taxon>Agaricomycotina</taxon>
        <taxon>Agaricomycetes</taxon>
        <taxon>Agaricomycetidae</taxon>
        <taxon>Agaricales</taxon>
        <taxon>Marasmiineae</taxon>
        <taxon>Mycenaceae</taxon>
        <taxon>Mycena</taxon>
    </lineage>
</organism>
<evidence type="ECO:0000256" key="1">
    <source>
        <dbReference type="SAM" id="MobiDB-lite"/>
    </source>
</evidence>
<protein>
    <submittedName>
        <fullName evidence="2">Uncharacterized protein</fullName>
    </submittedName>
</protein>
<dbReference type="Proteomes" id="UP001218188">
    <property type="component" value="Unassembled WGS sequence"/>
</dbReference>
<name>A0AAD6SCA8_9AGAR</name>
<reference evidence="2" key="1">
    <citation type="submission" date="2023-03" db="EMBL/GenBank/DDBJ databases">
        <title>Massive genome expansion in bonnet fungi (Mycena s.s.) driven by repeated elements and novel gene families across ecological guilds.</title>
        <authorList>
            <consortium name="Lawrence Berkeley National Laboratory"/>
            <person name="Harder C.B."/>
            <person name="Miyauchi S."/>
            <person name="Viragh M."/>
            <person name="Kuo A."/>
            <person name="Thoen E."/>
            <person name="Andreopoulos B."/>
            <person name="Lu D."/>
            <person name="Skrede I."/>
            <person name="Drula E."/>
            <person name="Henrissat B."/>
            <person name="Morin E."/>
            <person name="Kohler A."/>
            <person name="Barry K."/>
            <person name="LaButti K."/>
            <person name="Morin E."/>
            <person name="Salamov A."/>
            <person name="Lipzen A."/>
            <person name="Mereny Z."/>
            <person name="Hegedus B."/>
            <person name="Baldrian P."/>
            <person name="Stursova M."/>
            <person name="Weitz H."/>
            <person name="Taylor A."/>
            <person name="Grigoriev I.V."/>
            <person name="Nagy L.G."/>
            <person name="Martin F."/>
            <person name="Kauserud H."/>
        </authorList>
    </citation>
    <scope>NUCLEOTIDE SEQUENCE</scope>
    <source>
        <strain evidence="2">CBHHK200</strain>
    </source>
</reference>
<keyword evidence="3" id="KW-1185">Reference proteome</keyword>
<accession>A0AAD6SCA8</accession>
<comment type="caution">
    <text evidence="2">The sequence shown here is derived from an EMBL/GenBank/DDBJ whole genome shotgun (WGS) entry which is preliminary data.</text>
</comment>
<dbReference type="AlphaFoldDB" id="A0AAD6SCA8"/>
<sequence>MIRLREKEFSQNLKRHTAELTLSAELVLPVAPQHLVVICKPFYMLAEAGRDLILDGILDRISTDEAEHMGPRGLAIELAMSTRRLAHSKNLGSRTWNRAKFHVAGDALRLRHGGQEILGRVLEAEDGGENFAARDEEVRVGRVTCGSGDSNPERRAHAASACGGFRVPKWVKLPSKLEAEVLRSSDVACALIETTKIQASLPGQIIFSRRCRAQNENAIRDEVYVGRTLNIKVRGVKIKEGVRVLTETRTAGGELDAVYVDLRRTSKFGFPRGSEYKASRGVLGRRIEPILAISTSATQPHLPIIHASPEPAAPFILSERNARAAPQSESPDTRAHSDARERRMRERPQRLEECFEWARLAREERGVTGSGCRRQRVARRVPPEFSRPGRCRKREGDVEVIASVAIDGVGGERAVGPPSAWWWEGGFRILPAQDCAAKLMYDTSTSMDGGARLPRHPMGQAET</sequence>
<feature type="region of interest" description="Disordered" evidence="1">
    <location>
        <begin position="321"/>
        <end position="345"/>
    </location>
</feature>
<evidence type="ECO:0000313" key="3">
    <source>
        <dbReference type="Proteomes" id="UP001218188"/>
    </source>
</evidence>
<dbReference type="EMBL" id="JARJCM010000163">
    <property type="protein sequence ID" value="KAJ7024870.1"/>
    <property type="molecule type" value="Genomic_DNA"/>
</dbReference>
<feature type="compositionally biased region" description="Basic and acidic residues" evidence="1">
    <location>
        <begin position="331"/>
        <end position="345"/>
    </location>
</feature>